<reference evidence="1 2" key="1">
    <citation type="submission" date="2020-03" db="EMBL/GenBank/DDBJ databases">
        <title>WGS of actinomycetes isolated from Thailand.</title>
        <authorList>
            <person name="Thawai C."/>
        </authorList>
    </citation>
    <scope>NUCLEOTIDE SEQUENCE [LARGE SCALE GENOMIC DNA]</scope>
    <source>
        <strain evidence="1 2">FMUSA5-5</strain>
    </source>
</reference>
<sequence length="181" mass="20228">MSIAYDQERIAREQADIARDQTEIIAAQYKEAYIADATEVPRRLAVWQPNADRAVYRARNSDNLPVTLEVITSFDNFGEGAYGLDSVTRPVGPCEEWEISFTETSSFPNYDSPLFAFKIHSTSLTESTDGELVVSHGMQDWYTNLSHGWDWQSGAGLTDLSESYAVAEKPKFRKTGQAGNC</sequence>
<proteinExistence type="predicted"/>
<organism evidence="1 2">
    <name type="scientific">Nonomuraea composti</name>
    <dbReference type="NCBI Taxonomy" id="2720023"/>
    <lineage>
        <taxon>Bacteria</taxon>
        <taxon>Bacillati</taxon>
        <taxon>Actinomycetota</taxon>
        <taxon>Actinomycetes</taxon>
        <taxon>Streptosporangiales</taxon>
        <taxon>Streptosporangiaceae</taxon>
        <taxon>Nonomuraea</taxon>
    </lineage>
</organism>
<name>A0ABX1BRK0_9ACTN</name>
<comment type="caution">
    <text evidence="1">The sequence shown here is derived from an EMBL/GenBank/DDBJ whole genome shotgun (WGS) entry which is preliminary data.</text>
</comment>
<gene>
    <name evidence="1" type="ORF">HCN51_54875</name>
</gene>
<evidence type="ECO:0000313" key="2">
    <source>
        <dbReference type="Proteomes" id="UP000696294"/>
    </source>
</evidence>
<dbReference type="EMBL" id="JAATEP010000091">
    <property type="protein sequence ID" value="NJP98416.1"/>
    <property type="molecule type" value="Genomic_DNA"/>
</dbReference>
<dbReference type="RefSeq" id="WP_168021732.1">
    <property type="nucleotide sequence ID" value="NZ_JAATEP010000091.1"/>
</dbReference>
<accession>A0ABX1BRK0</accession>
<protein>
    <submittedName>
        <fullName evidence="1">Uncharacterized protein</fullName>
    </submittedName>
</protein>
<evidence type="ECO:0000313" key="1">
    <source>
        <dbReference type="EMBL" id="NJP98416.1"/>
    </source>
</evidence>
<keyword evidence="2" id="KW-1185">Reference proteome</keyword>
<dbReference type="Proteomes" id="UP000696294">
    <property type="component" value="Unassembled WGS sequence"/>
</dbReference>